<name>A0ACC1K0I4_9FUNG</name>
<proteinExistence type="predicted"/>
<keyword evidence="2" id="KW-1185">Reference proteome</keyword>
<protein>
    <submittedName>
        <fullName evidence="1">Uncharacterized protein</fullName>
    </submittedName>
</protein>
<reference evidence="1" key="1">
    <citation type="submission" date="2022-07" db="EMBL/GenBank/DDBJ databases">
        <title>Phylogenomic reconstructions and comparative analyses of Kickxellomycotina fungi.</title>
        <authorList>
            <person name="Reynolds N.K."/>
            <person name="Stajich J.E."/>
            <person name="Barry K."/>
            <person name="Grigoriev I.V."/>
            <person name="Crous P."/>
            <person name="Smith M.E."/>
        </authorList>
    </citation>
    <scope>NUCLEOTIDE SEQUENCE</scope>
    <source>
        <strain evidence="1">BCRC 34191</strain>
    </source>
</reference>
<evidence type="ECO:0000313" key="2">
    <source>
        <dbReference type="Proteomes" id="UP001140066"/>
    </source>
</evidence>
<dbReference type="EMBL" id="JANBUK010002676">
    <property type="protein sequence ID" value="KAJ2771115.1"/>
    <property type="molecule type" value="Genomic_DNA"/>
</dbReference>
<evidence type="ECO:0000313" key="1">
    <source>
        <dbReference type="EMBL" id="KAJ2771115.1"/>
    </source>
</evidence>
<organism evidence="1 2">
    <name type="scientific">Coemansia linderi</name>
    <dbReference type="NCBI Taxonomy" id="2663919"/>
    <lineage>
        <taxon>Eukaryota</taxon>
        <taxon>Fungi</taxon>
        <taxon>Fungi incertae sedis</taxon>
        <taxon>Zoopagomycota</taxon>
        <taxon>Kickxellomycotina</taxon>
        <taxon>Kickxellomycetes</taxon>
        <taxon>Kickxellales</taxon>
        <taxon>Kickxellaceae</taxon>
        <taxon>Coemansia</taxon>
    </lineage>
</organism>
<accession>A0ACC1K0I4</accession>
<sequence>MSSATPSGRAGDSPTVAEAATLPGHADWQRGREQRVRALEAALEAATATRQSQSRRQPPPQQPGPDYGTMLDSESEDDSGSDARTRGDDAFPDPDPNSDAASCSSSVLYSEGQPLLCTYQPPTPLGTGTTHPNGYGLLRTTAPAKPPETFLPWDARLRDSLRQIGCCCCNPPAAS</sequence>
<comment type="caution">
    <text evidence="1">The sequence shown here is derived from an EMBL/GenBank/DDBJ whole genome shotgun (WGS) entry which is preliminary data.</text>
</comment>
<dbReference type="Proteomes" id="UP001140066">
    <property type="component" value="Unassembled WGS sequence"/>
</dbReference>
<gene>
    <name evidence="1" type="ORF">GGI18_005095</name>
</gene>